<name>A0A1G1WV59_9BACT</name>
<dbReference type="PROSITE" id="PS50075">
    <property type="entry name" value="CARRIER"/>
    <property type="match status" value="1"/>
</dbReference>
<evidence type="ECO:0000256" key="1">
    <source>
        <dbReference type="ARBA" id="ARBA00022450"/>
    </source>
</evidence>
<dbReference type="GO" id="GO:0000036">
    <property type="term" value="F:acyl carrier activity"/>
    <property type="evidence" value="ECO:0007669"/>
    <property type="project" value="UniProtKB-UniRule"/>
</dbReference>
<dbReference type="GO" id="GO:0016020">
    <property type="term" value="C:membrane"/>
    <property type="evidence" value="ECO:0007669"/>
    <property type="project" value="GOC"/>
</dbReference>
<comment type="PTM">
    <text evidence="3">4'-phosphopantetheine is transferred from CoA to a specific serine of apo-ACP by AcpS. This modification is essential for activity because fatty acids are bound in thioester linkage to the sulfhydryl of the prosthetic group.</text>
</comment>
<keyword evidence="3" id="KW-0443">Lipid metabolism</keyword>
<dbReference type="NCBIfam" id="NF002148">
    <property type="entry name" value="PRK00982.1-2"/>
    <property type="match status" value="1"/>
</dbReference>
<evidence type="ECO:0000256" key="2">
    <source>
        <dbReference type="ARBA" id="ARBA00022553"/>
    </source>
</evidence>
<dbReference type="PANTHER" id="PTHR20863:SF76">
    <property type="entry name" value="CARRIER DOMAIN-CONTAINING PROTEIN"/>
    <property type="match status" value="1"/>
</dbReference>
<dbReference type="Pfam" id="PF00550">
    <property type="entry name" value="PP-binding"/>
    <property type="match status" value="1"/>
</dbReference>
<dbReference type="SUPFAM" id="SSF47336">
    <property type="entry name" value="ACP-like"/>
    <property type="match status" value="1"/>
</dbReference>
<gene>
    <name evidence="3" type="primary">acpP</name>
    <name evidence="5" type="ORF">A3A57_01720</name>
</gene>
<dbReference type="PANTHER" id="PTHR20863">
    <property type="entry name" value="ACYL CARRIER PROTEIN"/>
    <property type="match status" value="1"/>
</dbReference>
<dbReference type="InterPro" id="IPR009081">
    <property type="entry name" value="PP-bd_ACP"/>
</dbReference>
<dbReference type="GO" id="GO:0009245">
    <property type="term" value="P:lipid A biosynthetic process"/>
    <property type="evidence" value="ECO:0007669"/>
    <property type="project" value="TreeGrafter"/>
</dbReference>
<dbReference type="GO" id="GO:0005829">
    <property type="term" value="C:cytosol"/>
    <property type="evidence" value="ECO:0007669"/>
    <property type="project" value="TreeGrafter"/>
</dbReference>
<protein>
    <recommendedName>
        <fullName evidence="3">Acyl carrier protein</fullName>
        <shortName evidence="3">ACP</shortName>
    </recommendedName>
</protein>
<organism evidence="5 6">
    <name type="scientific">Candidatus Woykebacteria bacterium RIFCSPLOWO2_01_FULL_41_12</name>
    <dbReference type="NCBI Taxonomy" id="1802604"/>
    <lineage>
        <taxon>Bacteria</taxon>
        <taxon>Candidatus Woykeibacteriota</taxon>
    </lineage>
</organism>
<evidence type="ECO:0000313" key="6">
    <source>
        <dbReference type="Proteomes" id="UP000179279"/>
    </source>
</evidence>
<dbReference type="AlphaFoldDB" id="A0A1G1WV59"/>
<proteinExistence type="inferred from homology"/>
<comment type="caution">
    <text evidence="5">The sequence shown here is derived from an EMBL/GenBank/DDBJ whole genome shotgun (WGS) entry which is preliminary data.</text>
</comment>
<dbReference type="NCBIfam" id="NF002150">
    <property type="entry name" value="PRK00982.1-4"/>
    <property type="match status" value="1"/>
</dbReference>
<keyword evidence="2 3" id="KW-0597">Phosphoprotein</keyword>
<sequence>MNTEFFEKLKELIAKEWGVDQSEITPSSHLQEDLNADPLSISDLMIKIEEGFQIKIPENQTTNFKTVSDLLDFISEQTGEI</sequence>
<reference evidence="5 6" key="1">
    <citation type="journal article" date="2016" name="Nat. Commun.">
        <title>Thousands of microbial genomes shed light on interconnected biogeochemical processes in an aquifer system.</title>
        <authorList>
            <person name="Anantharaman K."/>
            <person name="Brown C.T."/>
            <person name="Hug L.A."/>
            <person name="Sharon I."/>
            <person name="Castelle C.J."/>
            <person name="Probst A.J."/>
            <person name="Thomas B.C."/>
            <person name="Singh A."/>
            <person name="Wilkins M.J."/>
            <person name="Karaoz U."/>
            <person name="Brodie E.L."/>
            <person name="Williams K.H."/>
            <person name="Hubbard S.S."/>
            <person name="Banfield J.F."/>
        </authorList>
    </citation>
    <scope>NUCLEOTIDE SEQUENCE [LARGE SCALE GENOMIC DNA]</scope>
</reference>
<comment type="function">
    <text evidence="3">Carrier of the growing fatty acid chain in fatty acid biosynthesis.</text>
</comment>
<dbReference type="Gene3D" id="1.10.1200.10">
    <property type="entry name" value="ACP-like"/>
    <property type="match status" value="1"/>
</dbReference>
<comment type="similarity">
    <text evidence="3">Belongs to the acyl carrier protein (ACP) family.</text>
</comment>
<dbReference type="Proteomes" id="UP000179279">
    <property type="component" value="Unassembled WGS sequence"/>
</dbReference>
<comment type="subcellular location">
    <subcellularLocation>
        <location evidence="3">Cytoplasm</location>
    </subcellularLocation>
</comment>
<feature type="domain" description="Carrier" evidence="4">
    <location>
        <begin position="3"/>
        <end position="78"/>
    </location>
</feature>
<evidence type="ECO:0000313" key="5">
    <source>
        <dbReference type="EMBL" id="OGY31573.1"/>
    </source>
</evidence>
<keyword evidence="3" id="KW-0444">Lipid biosynthesis</keyword>
<evidence type="ECO:0000259" key="4">
    <source>
        <dbReference type="PROSITE" id="PS50075"/>
    </source>
</evidence>
<dbReference type="HAMAP" id="MF_01217">
    <property type="entry name" value="Acyl_carrier"/>
    <property type="match status" value="1"/>
</dbReference>
<comment type="pathway">
    <text evidence="3">Lipid metabolism; fatty acid biosynthesis.</text>
</comment>
<keyword evidence="3" id="KW-0275">Fatty acid biosynthesis</keyword>
<accession>A0A1G1WV59</accession>
<dbReference type="UniPathway" id="UPA00094"/>
<dbReference type="InterPro" id="IPR003231">
    <property type="entry name" value="ACP"/>
</dbReference>
<dbReference type="EMBL" id="MHDA01000030">
    <property type="protein sequence ID" value="OGY31573.1"/>
    <property type="molecule type" value="Genomic_DNA"/>
</dbReference>
<evidence type="ECO:0000256" key="3">
    <source>
        <dbReference type="HAMAP-Rule" id="MF_01217"/>
    </source>
</evidence>
<comment type="caution">
    <text evidence="3">Lacks conserved residue(s) required for the propagation of feature annotation.</text>
</comment>
<keyword evidence="1 3" id="KW-0596">Phosphopantetheine</keyword>
<keyword evidence="3" id="KW-0963">Cytoplasm</keyword>
<dbReference type="InterPro" id="IPR036736">
    <property type="entry name" value="ACP-like_sf"/>
</dbReference>
<keyword evidence="3" id="KW-0276">Fatty acid metabolism</keyword>
<dbReference type="GO" id="GO:0000035">
    <property type="term" value="F:acyl binding"/>
    <property type="evidence" value="ECO:0007669"/>
    <property type="project" value="TreeGrafter"/>
</dbReference>